<keyword evidence="2" id="KW-1185">Reference proteome</keyword>
<dbReference type="EMBL" id="JACSDY010000022">
    <property type="protein sequence ID" value="KAF7392467.1"/>
    <property type="molecule type" value="Genomic_DNA"/>
</dbReference>
<dbReference type="AlphaFoldDB" id="A0A834JQI7"/>
<proteinExistence type="predicted"/>
<gene>
    <name evidence="1" type="ORF">H0235_017466</name>
</gene>
<protein>
    <submittedName>
        <fullName evidence="1">Uncharacterized protein</fullName>
    </submittedName>
</protein>
<comment type="caution">
    <text evidence="1">The sequence shown here is derived from an EMBL/GenBank/DDBJ whole genome shotgun (WGS) entry which is preliminary data.</text>
</comment>
<dbReference type="Proteomes" id="UP000600918">
    <property type="component" value="Unassembled WGS sequence"/>
</dbReference>
<organism evidence="1 2">
    <name type="scientific">Vespula pensylvanica</name>
    <name type="common">Western yellow jacket</name>
    <name type="synonym">Wasp</name>
    <dbReference type="NCBI Taxonomy" id="30213"/>
    <lineage>
        <taxon>Eukaryota</taxon>
        <taxon>Metazoa</taxon>
        <taxon>Ecdysozoa</taxon>
        <taxon>Arthropoda</taxon>
        <taxon>Hexapoda</taxon>
        <taxon>Insecta</taxon>
        <taxon>Pterygota</taxon>
        <taxon>Neoptera</taxon>
        <taxon>Endopterygota</taxon>
        <taxon>Hymenoptera</taxon>
        <taxon>Apocrita</taxon>
        <taxon>Aculeata</taxon>
        <taxon>Vespoidea</taxon>
        <taxon>Vespidae</taxon>
        <taxon>Vespinae</taxon>
        <taxon>Vespula</taxon>
    </lineage>
</organism>
<reference evidence="1" key="1">
    <citation type="journal article" date="2020" name="G3 (Bethesda)">
        <title>High-Quality Assemblies for Three Invasive Social Wasps from the &lt;i&gt;Vespula&lt;/i&gt; Genus.</title>
        <authorList>
            <person name="Harrop T.W.R."/>
            <person name="Guhlin J."/>
            <person name="McLaughlin G.M."/>
            <person name="Permina E."/>
            <person name="Stockwell P."/>
            <person name="Gilligan J."/>
            <person name="Le Lec M.F."/>
            <person name="Gruber M.A.M."/>
            <person name="Quinn O."/>
            <person name="Lovegrove M."/>
            <person name="Duncan E.J."/>
            <person name="Remnant E.J."/>
            <person name="Van Eeckhoven J."/>
            <person name="Graham B."/>
            <person name="Knapp R.A."/>
            <person name="Langford K.W."/>
            <person name="Kronenberg Z."/>
            <person name="Press M.O."/>
            <person name="Eacker S.M."/>
            <person name="Wilson-Rankin E.E."/>
            <person name="Purcell J."/>
            <person name="Lester P.J."/>
            <person name="Dearden P.K."/>
        </authorList>
    </citation>
    <scope>NUCLEOTIDE SEQUENCE</scope>
    <source>
        <strain evidence="1">Volc-1</strain>
    </source>
</reference>
<evidence type="ECO:0000313" key="1">
    <source>
        <dbReference type="EMBL" id="KAF7392467.1"/>
    </source>
</evidence>
<accession>A0A834JQI7</accession>
<name>A0A834JQI7_VESPE</name>
<evidence type="ECO:0000313" key="2">
    <source>
        <dbReference type="Proteomes" id="UP000600918"/>
    </source>
</evidence>
<sequence>MAYTVMKKPGYMAFLAAETFMRMNQSNIYNTFDDVGIMLTICQYRFDNKANHLLSQNSLPAVKWVDNSSKELKLVQTACIFENVFIDCRKHLAREKMTKI</sequence>